<feature type="transmembrane region" description="Helical" evidence="2">
    <location>
        <begin position="99"/>
        <end position="117"/>
    </location>
</feature>
<proteinExistence type="predicted"/>
<evidence type="ECO:0000259" key="3">
    <source>
        <dbReference type="Pfam" id="PF13248"/>
    </source>
</evidence>
<evidence type="ECO:0000313" key="4">
    <source>
        <dbReference type="EMBL" id="XAH73179.1"/>
    </source>
</evidence>
<feature type="compositionally biased region" description="Basic and acidic residues" evidence="1">
    <location>
        <begin position="128"/>
        <end position="141"/>
    </location>
</feature>
<dbReference type="RefSeq" id="WP_342756786.1">
    <property type="nucleotide sequence ID" value="NZ_CP146256.1"/>
</dbReference>
<keyword evidence="5" id="KW-1185">Reference proteome</keyword>
<reference evidence="4 5" key="1">
    <citation type="submission" date="2024-02" db="EMBL/GenBank/DDBJ databases">
        <title>Bacterial strain from lacustrine sediment.</title>
        <authorList>
            <person name="Petit C."/>
            <person name="Fadhlaoui K."/>
        </authorList>
    </citation>
    <scope>NUCLEOTIDE SEQUENCE [LARGE SCALE GENOMIC DNA]</scope>
    <source>
        <strain evidence="4 5">IPX-CK</strain>
    </source>
</reference>
<dbReference type="EMBL" id="CP146256">
    <property type="protein sequence ID" value="XAH73179.1"/>
    <property type="molecule type" value="Genomic_DNA"/>
</dbReference>
<sequence>MSLIKCSECGKDVSDLAKSCPNCGAPIFKYVSSAESNFTEDHPSYSVEDGKNNTVVMRKKHSTLSIVAFALSFLGYFSVIGLIVAIVDLVKKNVTKKHGFSIAAIVISIIVLFMISLSSEDSTNSKTGNEKAATEVSREIESNVVENESPSDSSAEEVTYNTEPVMDENLGKKETDIDENEDIPQISKEDFIASCQEIPYKTLARNPEDYIGQPIVLTVKITQILQGGWLDDGQYYRVYTNDEYDIWMGDEYFMYDTRIDDGMKILQDDIIKVYAEFAGVETVTRALTNTNEEVPAFKAMYIELVSE</sequence>
<dbReference type="InterPro" id="IPR059113">
    <property type="entry name" value="Znf_ribbon"/>
</dbReference>
<feature type="transmembrane region" description="Helical" evidence="2">
    <location>
        <begin position="66"/>
        <end position="87"/>
    </location>
</feature>
<evidence type="ECO:0000256" key="1">
    <source>
        <dbReference type="SAM" id="MobiDB-lite"/>
    </source>
</evidence>
<accession>A0ABZ3ESH8</accession>
<keyword evidence="2" id="KW-1133">Transmembrane helix</keyword>
<keyword evidence="2" id="KW-0472">Membrane</keyword>
<feature type="domain" description="Putative zinc-ribbon" evidence="3">
    <location>
        <begin position="3"/>
        <end position="27"/>
    </location>
</feature>
<feature type="region of interest" description="Disordered" evidence="1">
    <location>
        <begin position="120"/>
        <end position="158"/>
    </location>
</feature>
<keyword evidence="2" id="KW-0812">Transmembrane</keyword>
<feature type="compositionally biased region" description="Polar residues" evidence="1">
    <location>
        <begin position="144"/>
        <end position="153"/>
    </location>
</feature>
<organism evidence="4 5">
    <name type="scientific">Kineothrix sedimenti</name>
    <dbReference type="NCBI Taxonomy" id="3123317"/>
    <lineage>
        <taxon>Bacteria</taxon>
        <taxon>Bacillati</taxon>
        <taxon>Bacillota</taxon>
        <taxon>Clostridia</taxon>
        <taxon>Lachnospirales</taxon>
        <taxon>Lachnospiraceae</taxon>
        <taxon>Kineothrix</taxon>
    </lineage>
</organism>
<name>A0ABZ3ESH8_9FIRM</name>
<protein>
    <submittedName>
        <fullName evidence="4">Zinc ribbon domain-containing protein</fullName>
    </submittedName>
</protein>
<evidence type="ECO:0000256" key="2">
    <source>
        <dbReference type="SAM" id="Phobius"/>
    </source>
</evidence>
<gene>
    <name evidence="4" type="ORF">V6984_16945</name>
</gene>
<evidence type="ECO:0000313" key="5">
    <source>
        <dbReference type="Proteomes" id="UP001451571"/>
    </source>
</evidence>
<dbReference type="Proteomes" id="UP001451571">
    <property type="component" value="Chromosome"/>
</dbReference>
<dbReference type="Pfam" id="PF13248">
    <property type="entry name" value="Zn_ribbon_3"/>
    <property type="match status" value="1"/>
</dbReference>